<organism evidence="1 2">
    <name type="scientific">Leptospira koniambonensis</name>
    <dbReference type="NCBI Taxonomy" id="2484950"/>
    <lineage>
        <taxon>Bacteria</taxon>
        <taxon>Pseudomonadati</taxon>
        <taxon>Spirochaetota</taxon>
        <taxon>Spirochaetia</taxon>
        <taxon>Leptospirales</taxon>
        <taxon>Leptospiraceae</taxon>
        <taxon>Leptospira</taxon>
    </lineage>
</organism>
<evidence type="ECO:0000313" key="2">
    <source>
        <dbReference type="Proteomes" id="UP000297871"/>
    </source>
</evidence>
<dbReference type="Proteomes" id="UP000297871">
    <property type="component" value="Unassembled WGS sequence"/>
</dbReference>
<protein>
    <submittedName>
        <fullName evidence="1">Uncharacterized protein</fullName>
    </submittedName>
</protein>
<evidence type="ECO:0000313" key="1">
    <source>
        <dbReference type="EMBL" id="TGL28534.1"/>
    </source>
</evidence>
<keyword evidence="2" id="KW-1185">Reference proteome</keyword>
<sequence>MNETEIEHTTMFGQRTRLYWSEINRVEFRKERLELGYKDKKIRITHEYIGFTQLLKIIENRYESQVWEKAFQDLEEYLKKNHLLAN</sequence>
<dbReference type="RefSeq" id="WP_135617104.1">
    <property type="nucleotide sequence ID" value="NZ_JBNURZ010000004.1"/>
</dbReference>
<reference evidence="1" key="1">
    <citation type="journal article" date="2019" name="PLoS Negl. Trop. Dis.">
        <title>Revisiting the worldwide diversity of Leptospira species in the environment.</title>
        <authorList>
            <person name="Vincent A.T."/>
            <person name="Schiettekatte O."/>
            <person name="Bourhy P."/>
            <person name="Veyrier F.J."/>
            <person name="Picardeau M."/>
        </authorList>
    </citation>
    <scope>NUCLEOTIDE SEQUENCE [LARGE SCALE GENOMIC DNA]</scope>
    <source>
        <strain evidence="1">201800265</strain>
    </source>
</reference>
<name>A0A4R9J277_9LEPT</name>
<proteinExistence type="predicted"/>
<accession>A0A4R9J277</accession>
<dbReference type="AlphaFoldDB" id="A0A4R9J277"/>
<gene>
    <name evidence="1" type="ORF">EHQ52_19945</name>
</gene>
<dbReference type="EMBL" id="RQFY01000012">
    <property type="protein sequence ID" value="TGL28534.1"/>
    <property type="molecule type" value="Genomic_DNA"/>
</dbReference>
<comment type="caution">
    <text evidence="1">The sequence shown here is derived from an EMBL/GenBank/DDBJ whole genome shotgun (WGS) entry which is preliminary data.</text>
</comment>